<dbReference type="EMBL" id="SZZP01000006">
    <property type="protein sequence ID" value="TKV81627.1"/>
    <property type="molecule type" value="Genomic_DNA"/>
</dbReference>
<gene>
    <name evidence="2" type="ORF">FDV58_12225</name>
</gene>
<dbReference type="InterPro" id="IPR050789">
    <property type="entry name" value="Diverse_Enzym_Activities"/>
</dbReference>
<proteinExistence type="predicted"/>
<dbReference type="InterPro" id="IPR006311">
    <property type="entry name" value="TAT_signal"/>
</dbReference>
<feature type="domain" description="Beta-lactamase-related" evidence="1">
    <location>
        <begin position="169"/>
        <end position="445"/>
    </location>
</feature>
<dbReference type="AlphaFoldDB" id="A0A4U6S1V2"/>
<dbReference type="PROSITE" id="PS51318">
    <property type="entry name" value="TAT"/>
    <property type="match status" value="1"/>
</dbReference>
<dbReference type="Gene3D" id="3.40.710.10">
    <property type="entry name" value="DD-peptidase/beta-lactamase superfamily"/>
    <property type="match status" value="1"/>
</dbReference>
<dbReference type="GO" id="GO:0016787">
    <property type="term" value="F:hydrolase activity"/>
    <property type="evidence" value="ECO:0007669"/>
    <property type="project" value="UniProtKB-KW"/>
</dbReference>
<keyword evidence="2" id="KW-0378">Hydrolase</keyword>
<dbReference type="SUPFAM" id="SSF56601">
    <property type="entry name" value="beta-lactamase/transpeptidase-like"/>
    <property type="match status" value="1"/>
</dbReference>
<dbReference type="PANTHER" id="PTHR43283:SF7">
    <property type="entry name" value="BETA-LACTAMASE-RELATED DOMAIN-CONTAINING PROTEIN"/>
    <property type="match status" value="1"/>
</dbReference>
<dbReference type="Proteomes" id="UP000305095">
    <property type="component" value="Unassembled WGS sequence"/>
</dbReference>
<dbReference type="PANTHER" id="PTHR43283">
    <property type="entry name" value="BETA-LACTAMASE-RELATED"/>
    <property type="match status" value="1"/>
</dbReference>
<comment type="caution">
    <text evidence="2">The sequence shown here is derived from an EMBL/GenBank/DDBJ whole genome shotgun (WGS) entry which is preliminary data.</text>
</comment>
<dbReference type="InterPro" id="IPR001466">
    <property type="entry name" value="Beta-lactam-related"/>
</dbReference>
<evidence type="ECO:0000313" key="3">
    <source>
        <dbReference type="Proteomes" id="UP000305095"/>
    </source>
</evidence>
<dbReference type="InterPro" id="IPR012338">
    <property type="entry name" value="Beta-lactam/transpept-like"/>
</dbReference>
<reference evidence="2 3" key="1">
    <citation type="submission" date="2019-05" db="EMBL/GenBank/DDBJ databases">
        <title>Draft Genome of Bradyrhizobium elkanii strain SEMIA 938, Used in Commercial Inoculants for Lupinus spp. in Brazil.</title>
        <authorList>
            <person name="Hungria M."/>
            <person name="Delamuta J.R.M."/>
            <person name="Ribeiro R.A."/>
            <person name="Nogueira M.A."/>
        </authorList>
    </citation>
    <scope>NUCLEOTIDE SEQUENCE [LARGE SCALE GENOMIC DNA]</scope>
    <source>
        <strain evidence="2 3">Semia 938</strain>
    </source>
</reference>
<organism evidence="2 3">
    <name type="scientific">Bradyrhizobium elkanii</name>
    <dbReference type="NCBI Taxonomy" id="29448"/>
    <lineage>
        <taxon>Bacteria</taxon>
        <taxon>Pseudomonadati</taxon>
        <taxon>Pseudomonadota</taxon>
        <taxon>Alphaproteobacteria</taxon>
        <taxon>Hyphomicrobiales</taxon>
        <taxon>Nitrobacteraceae</taxon>
        <taxon>Bradyrhizobium</taxon>
    </lineage>
</organism>
<sequence length="480" mass="51459">MPEDPVTRRKLVFILVATTAFGALALSAARARDVPEVATGFVASVICSETFVSGLDPRRNLTETTDAMPGAGLITWAMATEVDLDRKDVTVTLFGLGRSHAVYRDALGCTLDHGETLDDTALPPSRPQAALLSEIAGPALVAPQTPQLAAAIDRAFAEPAEPPFRHTRAVVVMKDGRIVAERYADGISTDTPLLGFSATKSVISALIGILVRDGMLAVDQPVPIAAWQDPKDPRHVITVDQLLRHTAGLALGSSLQASLASVLEPVNRMKYVESDMAAFAESAPLESAPGRIWNYHDGNYLILSHLIRNAAGGHAADVMRFAREELFGPLGMRNVVMQFDAAGTPEGSGAMMASARDWARFGQLYLNDGMAGDKRILPEGWVKYSASPTPNAWVGIGAGFWTNLGDSFGANYRVENGWPRDAFFAKGTIGQYVIMVPSQHLVIVRIGRSPNMPLEADGVFDLVRDVVTATSDKAILEGRD</sequence>
<evidence type="ECO:0000313" key="2">
    <source>
        <dbReference type="EMBL" id="TKV81627.1"/>
    </source>
</evidence>
<evidence type="ECO:0000259" key="1">
    <source>
        <dbReference type="Pfam" id="PF00144"/>
    </source>
</evidence>
<dbReference type="Pfam" id="PF00144">
    <property type="entry name" value="Beta-lactamase"/>
    <property type="match status" value="1"/>
</dbReference>
<name>A0A4U6S1V2_BRAEL</name>
<accession>A0A4U6S1V2</accession>
<protein>
    <submittedName>
        <fullName evidence="2">Serine hydrolase</fullName>
    </submittedName>
</protein>